<evidence type="ECO:0000256" key="1">
    <source>
        <dbReference type="SAM" id="MobiDB-lite"/>
    </source>
</evidence>
<reference evidence="2" key="1">
    <citation type="journal article" date="2022" name="bioRxiv">
        <title>Sequencing and chromosome-scale assembly of the giantPleurodeles waltlgenome.</title>
        <authorList>
            <person name="Brown T."/>
            <person name="Elewa A."/>
            <person name="Iarovenko S."/>
            <person name="Subramanian E."/>
            <person name="Araus A.J."/>
            <person name="Petzold A."/>
            <person name="Susuki M."/>
            <person name="Suzuki K.-i.T."/>
            <person name="Hayashi T."/>
            <person name="Toyoda A."/>
            <person name="Oliveira C."/>
            <person name="Osipova E."/>
            <person name="Leigh N.D."/>
            <person name="Simon A."/>
            <person name="Yun M.H."/>
        </authorList>
    </citation>
    <scope>NUCLEOTIDE SEQUENCE</scope>
    <source>
        <strain evidence="2">20211129_DDA</strain>
        <tissue evidence="2">Liver</tissue>
    </source>
</reference>
<feature type="region of interest" description="Disordered" evidence="1">
    <location>
        <begin position="82"/>
        <end position="123"/>
    </location>
</feature>
<dbReference type="EMBL" id="JANPWB010000010">
    <property type="protein sequence ID" value="KAJ1138345.1"/>
    <property type="molecule type" value="Genomic_DNA"/>
</dbReference>
<evidence type="ECO:0000313" key="3">
    <source>
        <dbReference type="Proteomes" id="UP001066276"/>
    </source>
</evidence>
<dbReference type="AlphaFoldDB" id="A0AAV7QDU1"/>
<organism evidence="2 3">
    <name type="scientific">Pleurodeles waltl</name>
    <name type="common">Iberian ribbed newt</name>
    <dbReference type="NCBI Taxonomy" id="8319"/>
    <lineage>
        <taxon>Eukaryota</taxon>
        <taxon>Metazoa</taxon>
        <taxon>Chordata</taxon>
        <taxon>Craniata</taxon>
        <taxon>Vertebrata</taxon>
        <taxon>Euteleostomi</taxon>
        <taxon>Amphibia</taxon>
        <taxon>Batrachia</taxon>
        <taxon>Caudata</taxon>
        <taxon>Salamandroidea</taxon>
        <taxon>Salamandridae</taxon>
        <taxon>Pleurodelinae</taxon>
        <taxon>Pleurodeles</taxon>
    </lineage>
</organism>
<name>A0AAV7QDU1_PLEWA</name>
<comment type="caution">
    <text evidence="2">The sequence shown here is derived from an EMBL/GenBank/DDBJ whole genome shotgun (WGS) entry which is preliminary data.</text>
</comment>
<dbReference type="Proteomes" id="UP001066276">
    <property type="component" value="Chromosome 6"/>
</dbReference>
<evidence type="ECO:0000313" key="2">
    <source>
        <dbReference type="EMBL" id="KAJ1138345.1"/>
    </source>
</evidence>
<keyword evidence="3" id="KW-1185">Reference proteome</keyword>
<gene>
    <name evidence="2" type="ORF">NDU88_004732</name>
</gene>
<accession>A0AAV7QDU1</accession>
<sequence length="123" mass="13277">MVLLSGEEEERLDGDNAEAEPCSCGGGAGVGLCHSTSGSRQGPSWHGAAACRKHQTLHQWAFCVAIAMPWCGIDMGKAEGKQSKMQFEKRRMTRLTSDKAGAPEGEERPQNIAGCYEEQTIVH</sequence>
<proteinExistence type="predicted"/>
<protein>
    <submittedName>
        <fullName evidence="2">Uncharacterized protein</fullName>
    </submittedName>
</protein>